<gene>
    <name evidence="1" type="ORF">HYDPIDRAFT_113388</name>
</gene>
<evidence type="ECO:0008006" key="3">
    <source>
        <dbReference type="Google" id="ProtNLM"/>
    </source>
</evidence>
<evidence type="ECO:0000313" key="2">
    <source>
        <dbReference type="Proteomes" id="UP000053820"/>
    </source>
</evidence>
<dbReference type="OrthoDB" id="2657790at2759"/>
<dbReference type="EMBL" id="KN839851">
    <property type="protein sequence ID" value="KIJ63395.1"/>
    <property type="molecule type" value="Genomic_DNA"/>
</dbReference>
<evidence type="ECO:0000313" key="1">
    <source>
        <dbReference type="EMBL" id="KIJ63395.1"/>
    </source>
</evidence>
<dbReference type="HOGENOM" id="CLU_054439_1_0_1"/>
<dbReference type="AlphaFoldDB" id="A0A0C9VYH2"/>
<name>A0A0C9VYH2_9AGAM</name>
<feature type="non-terminal residue" evidence="1">
    <location>
        <position position="348"/>
    </location>
</feature>
<organism evidence="1 2">
    <name type="scientific">Hydnomerulius pinastri MD-312</name>
    <dbReference type="NCBI Taxonomy" id="994086"/>
    <lineage>
        <taxon>Eukaryota</taxon>
        <taxon>Fungi</taxon>
        <taxon>Dikarya</taxon>
        <taxon>Basidiomycota</taxon>
        <taxon>Agaricomycotina</taxon>
        <taxon>Agaricomycetes</taxon>
        <taxon>Agaricomycetidae</taxon>
        <taxon>Boletales</taxon>
        <taxon>Boletales incertae sedis</taxon>
        <taxon>Leucogyrophana</taxon>
    </lineage>
</organism>
<reference evidence="1 2" key="1">
    <citation type="submission" date="2014-04" db="EMBL/GenBank/DDBJ databases">
        <title>Evolutionary Origins and Diversification of the Mycorrhizal Mutualists.</title>
        <authorList>
            <consortium name="DOE Joint Genome Institute"/>
            <consortium name="Mycorrhizal Genomics Consortium"/>
            <person name="Kohler A."/>
            <person name="Kuo A."/>
            <person name="Nagy L.G."/>
            <person name="Floudas D."/>
            <person name="Copeland A."/>
            <person name="Barry K.W."/>
            <person name="Cichocki N."/>
            <person name="Veneault-Fourrey C."/>
            <person name="LaButti K."/>
            <person name="Lindquist E.A."/>
            <person name="Lipzen A."/>
            <person name="Lundell T."/>
            <person name="Morin E."/>
            <person name="Murat C."/>
            <person name="Riley R."/>
            <person name="Ohm R."/>
            <person name="Sun H."/>
            <person name="Tunlid A."/>
            <person name="Henrissat B."/>
            <person name="Grigoriev I.V."/>
            <person name="Hibbett D.S."/>
            <person name="Martin F."/>
        </authorList>
    </citation>
    <scope>NUCLEOTIDE SEQUENCE [LARGE SCALE GENOMIC DNA]</scope>
    <source>
        <strain evidence="1 2">MD-312</strain>
    </source>
</reference>
<protein>
    <recommendedName>
        <fullName evidence="3">F-box domain-containing protein</fullName>
    </recommendedName>
</protein>
<keyword evidence="2" id="KW-1185">Reference proteome</keyword>
<dbReference type="Proteomes" id="UP000053820">
    <property type="component" value="Unassembled WGS sequence"/>
</dbReference>
<accession>A0A0C9VYH2</accession>
<sequence>KTSTVTKVGVGQPSISADAGSTGPALLPAVFTAGSNLEHIPDDVLYEILSHLPTIKAGHVMRCHDTRDPPVIPTEMFTRTATMRALSQVSRLLRSLCLAMAWRRAEICGADHHLTFFKVVGEAMKAGCGVLKGCPYLRPLVQTVTVVLTRYQAAEIMPAFVQCLASLPNVTTIEIVHAHSRMTTALKNTFEGKQFPSVRKMILPSCAHEILRCCPNVEEVICNEDSGSRLVGAIMKGNCNQVQILKGINAPSKRLIKFLPNLIHIGLPVSTDIKALAMFQHLAIIELELPTNNVKRGVALAEQAAEQVTEARKVLQGNKSQAEKFVRLTKWEILGEDNQILATEVVRV</sequence>
<proteinExistence type="predicted"/>